<proteinExistence type="inferred from homology"/>
<dbReference type="Proteomes" id="UP000235023">
    <property type="component" value="Unassembled WGS sequence"/>
</dbReference>
<dbReference type="GO" id="GO:0030488">
    <property type="term" value="P:tRNA methylation"/>
    <property type="evidence" value="ECO:0007669"/>
    <property type="project" value="TreeGrafter"/>
</dbReference>
<feature type="domain" description="tRNA (32-2'-O)-methyltransferase regulator THADA-like C-terminal TPR repeats region" evidence="5">
    <location>
        <begin position="950"/>
        <end position="1105"/>
    </location>
</feature>
<evidence type="ECO:0000313" key="6">
    <source>
        <dbReference type="EMBL" id="PLN81839.1"/>
    </source>
</evidence>
<dbReference type="EMBL" id="KZ559532">
    <property type="protein sequence ID" value="PLN81839.1"/>
    <property type="molecule type" value="Genomic_DNA"/>
</dbReference>
<evidence type="ECO:0000259" key="3">
    <source>
        <dbReference type="Pfam" id="PF10350"/>
    </source>
</evidence>
<dbReference type="Pfam" id="PF26523">
    <property type="entry name" value="Trm732_C"/>
    <property type="match status" value="1"/>
</dbReference>
<dbReference type="InterPro" id="IPR019442">
    <property type="entry name" value="THADA/TRM732_DUF2428"/>
</dbReference>
<gene>
    <name evidence="6" type="ORF">BDW42DRAFT_167939</name>
</gene>
<keyword evidence="6" id="KW-0675">Receptor</keyword>
<feature type="domain" description="tRNA (32-2'-O)-methyltransferase regulator THADA-like TPR repeats region" evidence="4">
    <location>
        <begin position="282"/>
        <end position="570"/>
    </location>
</feature>
<keyword evidence="2" id="KW-0819">tRNA processing</keyword>
<dbReference type="Pfam" id="PF25150">
    <property type="entry name" value="TPR_Trm732"/>
    <property type="match status" value="1"/>
</dbReference>
<dbReference type="InterPro" id="IPR056843">
    <property type="entry name" value="THADA-like_TPR"/>
</dbReference>
<evidence type="ECO:0000259" key="4">
    <source>
        <dbReference type="Pfam" id="PF25150"/>
    </source>
</evidence>
<evidence type="ECO:0000313" key="7">
    <source>
        <dbReference type="Proteomes" id="UP000235023"/>
    </source>
</evidence>
<accession>A0A2J5HWT6</accession>
<dbReference type="GO" id="GO:0005829">
    <property type="term" value="C:cytosol"/>
    <property type="evidence" value="ECO:0007669"/>
    <property type="project" value="TreeGrafter"/>
</dbReference>
<comment type="similarity">
    <text evidence="1">Belongs to the THADA family.</text>
</comment>
<dbReference type="OrthoDB" id="289314at2759"/>
<dbReference type="Pfam" id="PF10350">
    <property type="entry name" value="DUF2428"/>
    <property type="match status" value="1"/>
</dbReference>
<evidence type="ECO:0000259" key="5">
    <source>
        <dbReference type="Pfam" id="PF25151"/>
    </source>
</evidence>
<evidence type="ECO:0000256" key="2">
    <source>
        <dbReference type="ARBA" id="ARBA00022694"/>
    </source>
</evidence>
<dbReference type="PANTHER" id="PTHR14387">
    <property type="entry name" value="THADA/DEATH RECEPTOR INTERACTING PROTEIN"/>
    <property type="match status" value="1"/>
</dbReference>
<keyword evidence="7" id="KW-1185">Reference proteome</keyword>
<name>A0A2J5HWT6_9EURO</name>
<sequence>MHLKSASGARPEAGCDLMEQIAQQDIQILAESTLREISLGPLVKFTSACAEFGKVNRVWQSLLETFSTSSLSHTHNTAACNALSSFLDTAATSKCSETKQLASSLETWVAVYEVFLTRYKDAKPKPMKQVLDSLLGLLIKNPDDNAKSSIRSYAVHTTLPCIITGEPRSRIKACLLSLEVLLRKNALSPIELVSAAEDWLLKNHERWTPLYQVNCSALSIDLPKFLAGSEGDPKTVATEILALGFLTQAKTSDLATGSGATMAVLFQKLRASSPDSSNLASAWVKPVRHIVLHNLDILEMTSTYILDPLFNIDAIGFRDFLETLPIKNLLTGDMSDAPKDDLTLLFASLQMAKKNGLVHEDHFFSKAGAAEDTGPSPLVLKSQILGQFLFHNDMSIRVAAISLLITAPSTTKPMSSATTRAILKGLPSMHAESDSYSRGEILSLVRRFIVRLKGGILKEEGGLVDAKIPTNKKHSIVYARDDAETESCLKQYIGFLKSDLRPTASYPRHITALKTLIYVLESGLDSRFDRVTASKKEGWQIGWRCNMQIFDASLLRLLVDLLTDPFEEVRATSLTALKWFPVDVLLVQGQLADKTPPFIEALMKAEQLASNTSRADHADTVARLYDVLFNAAATGEMKADARWWEMKTSVVDRLLGKLEGKLSVAGGLFNSSLRDAPLHGYVSALRYIVSVPNFHSLVSAADSSNYNNWRSIHQRIISISDKIWEEVKPVLCVDSPEGHTDDPVEDLDVGPKDILSYSWRALRESSLLLHATLANRTYGPSGESGLNFDDYDKIGTCSFTQLAELRHRGAFSTVSQTFATCCLRCSQTNDPTIGSLTRKWYQDAKRIIFETASKLTRRSAGLPALATGILTSQPGGPLFKQVLEELHEISHLPVEHNPNEQNIPLPQVHAMNCLKDIFTNTKLGPYTEPFIMPGLTLSAERLGSPIWALRNSGLMLFRALLIRMCRHGSGLGFGGSSGSEPGSKVSFQKYPGLVELLASLLETTPANDQVSNGDDAMVTERVFPAMELIAEKIPNVIGVDDDMLRRLVQKQLHSRVWGIREHAARVYASLLDRLDILSGVRAFINDGSDTEEQNYLHGRALCVKYSLRRIAPTSLALWRENMNEIASTVRHIFGAWFQNAESPFVATTLLEILRDFVEKAVESESEEKIAFTLSYLFDTYHFGDILDFILDSSHPSWRALSGTRACSLLRRELSWVKILRLFATNDFAELGPFFDKVCQFDPNAGQWLLERMQEIFTGKEKYRTALLSHFSSVILSDNAEEVRGVAISCLATNLESLLSCEPNSIKEMDMPWELLDKKINFTPSNYIRNRDRSDADLRLQGCLIAAMAILHPSQDLQLATSQWATKLRFAMLEETEFTTRFAAVSSLASFGRVLRPARMSPRTEDVFLDVHLILYDMLNDDDEELRDMAASTASWVLSCSSVSPAKSISLSPLNASRLLSEFIATNYGDSRLLNTRILRYVLGQEPRLGSAVVGTSLTPVADLAAELQKESTVLFEEEKQNLFIDEVREIDVWTGVLSALTKDAYAEGSVMDLCGWVSEGLDCLAKATAEASGHDGLIGWASKPEMYTLGVRVISLAGVFVSRDFAAAAYISGEKDALKEKLQVLLAQGRQASVHEDWLLRIEEALQRS</sequence>
<dbReference type="PANTHER" id="PTHR14387:SF0">
    <property type="entry name" value="DUF2428 DOMAIN-CONTAINING PROTEIN"/>
    <property type="match status" value="1"/>
</dbReference>
<evidence type="ECO:0000256" key="1">
    <source>
        <dbReference type="ARBA" id="ARBA00010409"/>
    </source>
</evidence>
<dbReference type="InterPro" id="IPR016024">
    <property type="entry name" value="ARM-type_fold"/>
</dbReference>
<reference evidence="7" key="1">
    <citation type="submission" date="2017-12" db="EMBL/GenBank/DDBJ databases">
        <authorList>
            <consortium name="DOE Joint Genome Institute"/>
            <person name="Mondo S.J."/>
            <person name="Kjaerbolling I."/>
            <person name="Vesth T.C."/>
            <person name="Frisvad J.C."/>
            <person name="Nybo J.L."/>
            <person name="Theobald S."/>
            <person name="Kuo A."/>
            <person name="Bowyer P."/>
            <person name="Matsuda Y."/>
            <person name="Lyhne E.K."/>
            <person name="Kogle M.E."/>
            <person name="Clum A."/>
            <person name="Lipzen A."/>
            <person name="Salamov A."/>
            <person name="Ngan C.Y."/>
            <person name="Daum C."/>
            <person name="Chiniquy J."/>
            <person name="Barry K."/>
            <person name="LaButti K."/>
            <person name="Haridas S."/>
            <person name="Simmons B.A."/>
            <person name="Magnuson J.K."/>
            <person name="Mortensen U.H."/>
            <person name="Larsen T.O."/>
            <person name="Grigoriev I.V."/>
            <person name="Baker S.E."/>
            <person name="Andersen M.R."/>
            <person name="Nordberg H.P."/>
            <person name="Cantor M.N."/>
            <person name="Hua S.X."/>
        </authorList>
    </citation>
    <scope>NUCLEOTIDE SEQUENCE [LARGE SCALE GENOMIC DNA]</scope>
    <source>
        <strain evidence="7">IBT 19404</strain>
    </source>
</reference>
<feature type="domain" description="DUF2428" evidence="3">
    <location>
        <begin position="712"/>
        <end position="948"/>
    </location>
</feature>
<organism evidence="6 7">
    <name type="scientific">Aspergillus taichungensis</name>
    <dbReference type="NCBI Taxonomy" id="482145"/>
    <lineage>
        <taxon>Eukaryota</taxon>
        <taxon>Fungi</taxon>
        <taxon>Dikarya</taxon>
        <taxon>Ascomycota</taxon>
        <taxon>Pezizomycotina</taxon>
        <taxon>Eurotiomycetes</taxon>
        <taxon>Eurotiomycetidae</taxon>
        <taxon>Eurotiales</taxon>
        <taxon>Aspergillaceae</taxon>
        <taxon>Aspergillus</taxon>
        <taxon>Aspergillus subgen. Circumdati</taxon>
    </lineage>
</organism>
<dbReference type="Pfam" id="PF25151">
    <property type="entry name" value="TPR_Trm732_C"/>
    <property type="match status" value="1"/>
</dbReference>
<dbReference type="SUPFAM" id="SSF48371">
    <property type="entry name" value="ARM repeat"/>
    <property type="match status" value="2"/>
</dbReference>
<protein>
    <submittedName>
        <fullName evidence="6">Putative death-receptor fusion protein-domain-containing protein</fullName>
    </submittedName>
</protein>
<dbReference type="InterPro" id="IPR051954">
    <property type="entry name" value="tRNA_methyltransferase_THADA"/>
</dbReference>
<dbReference type="InterPro" id="IPR056842">
    <property type="entry name" value="THADA-like_TPR_C"/>
</dbReference>